<evidence type="ECO:0000313" key="2">
    <source>
        <dbReference type="Proteomes" id="UP001454036"/>
    </source>
</evidence>
<name>A0AAV3PMJ3_LITER</name>
<proteinExistence type="predicted"/>
<evidence type="ECO:0000313" key="1">
    <source>
        <dbReference type="EMBL" id="GAA0152338.1"/>
    </source>
</evidence>
<protein>
    <submittedName>
        <fullName evidence="1">Uncharacterized protein</fullName>
    </submittedName>
</protein>
<dbReference type="EMBL" id="BAABME010018037">
    <property type="protein sequence ID" value="GAA0152338.1"/>
    <property type="molecule type" value="Genomic_DNA"/>
</dbReference>
<reference evidence="1 2" key="1">
    <citation type="submission" date="2024-01" db="EMBL/GenBank/DDBJ databases">
        <title>The complete chloroplast genome sequence of Lithospermum erythrorhizon: insights into the phylogenetic relationship among Boraginaceae species and the maternal lineages of purple gromwells.</title>
        <authorList>
            <person name="Okada T."/>
            <person name="Watanabe K."/>
        </authorList>
    </citation>
    <scope>NUCLEOTIDE SEQUENCE [LARGE SCALE GENOMIC DNA]</scope>
</reference>
<sequence>MNGRKGSTDLVRKSILRKKPILVPSTWVCLPWLPMVHVPRLRTNPAEQVQRRHHLNRKIAYLKGRPSEGSPLARGTIDGYQDTVDKCGGSQAKTIIEELPTYGSIPPLHRIPFIGGGVEWGDINGLSSEGYPRLHPSLNPIMLTDMPQMPRGYGAGRCDLPKAFEGLRHPRPFLLGSPSSPVAGIEAFNGFFLEVTLFLFLDR</sequence>
<keyword evidence="2" id="KW-1185">Reference proteome</keyword>
<dbReference type="Proteomes" id="UP001454036">
    <property type="component" value="Unassembled WGS sequence"/>
</dbReference>
<organism evidence="1 2">
    <name type="scientific">Lithospermum erythrorhizon</name>
    <name type="common">Purple gromwell</name>
    <name type="synonym">Lithospermum officinale var. erythrorhizon</name>
    <dbReference type="NCBI Taxonomy" id="34254"/>
    <lineage>
        <taxon>Eukaryota</taxon>
        <taxon>Viridiplantae</taxon>
        <taxon>Streptophyta</taxon>
        <taxon>Embryophyta</taxon>
        <taxon>Tracheophyta</taxon>
        <taxon>Spermatophyta</taxon>
        <taxon>Magnoliopsida</taxon>
        <taxon>eudicotyledons</taxon>
        <taxon>Gunneridae</taxon>
        <taxon>Pentapetalae</taxon>
        <taxon>asterids</taxon>
        <taxon>lamiids</taxon>
        <taxon>Boraginales</taxon>
        <taxon>Boraginaceae</taxon>
        <taxon>Boraginoideae</taxon>
        <taxon>Lithospermeae</taxon>
        <taxon>Lithospermum</taxon>
    </lineage>
</organism>
<dbReference type="AlphaFoldDB" id="A0AAV3PMJ3"/>
<comment type="caution">
    <text evidence="1">The sequence shown here is derived from an EMBL/GenBank/DDBJ whole genome shotgun (WGS) entry which is preliminary data.</text>
</comment>
<gene>
    <name evidence="1" type="ORF">LIER_37470</name>
</gene>
<accession>A0AAV3PMJ3</accession>